<dbReference type="RefSeq" id="XP_033650115.1">
    <property type="nucleotide sequence ID" value="XM_033794762.1"/>
</dbReference>
<sequence length="282" mass="31950">MPRFLLPKSSTPHRVAAIALYRALLSRCTSAPLPDEDRSSLRNAVRQKFRRNRKIASARQLGLTFRAGYEILDHLDAASAGDTSSASFLTSVISNLTPGLKRPPPPRHPTPPPPAKKELACLPPENAVLRVRPRQVVSGPRHVPILCSANGIPFLRLTKPQPASLSRVLRQKLDTRNLLFDRKVLISNYWIPIATQEDKWDEILQQELGFRDDPEAEEDTWVGVFEQAYNDNTKQHEMHLKKDKAIAQKMLEIVDKETELALKEGQKIVRGRRHRPIRIISP</sequence>
<organism evidence="3 4">
    <name type="scientific">Westerdykella ornata</name>
    <dbReference type="NCBI Taxonomy" id="318751"/>
    <lineage>
        <taxon>Eukaryota</taxon>
        <taxon>Fungi</taxon>
        <taxon>Dikarya</taxon>
        <taxon>Ascomycota</taxon>
        <taxon>Pezizomycotina</taxon>
        <taxon>Dothideomycetes</taxon>
        <taxon>Pleosporomycetidae</taxon>
        <taxon>Pleosporales</taxon>
        <taxon>Sporormiaceae</taxon>
        <taxon>Westerdykella</taxon>
    </lineage>
</organism>
<feature type="region of interest" description="Disordered" evidence="1">
    <location>
        <begin position="97"/>
        <end position="116"/>
    </location>
</feature>
<evidence type="ECO:0000313" key="4">
    <source>
        <dbReference type="Proteomes" id="UP000800097"/>
    </source>
</evidence>
<gene>
    <name evidence="3" type="ORF">EI97DRAFT_344271</name>
</gene>
<evidence type="ECO:0000256" key="1">
    <source>
        <dbReference type="SAM" id="MobiDB-lite"/>
    </source>
</evidence>
<name>A0A6A6JAC2_WESOR</name>
<evidence type="ECO:0000259" key="2">
    <source>
        <dbReference type="Pfam" id="PF05347"/>
    </source>
</evidence>
<dbReference type="AlphaFoldDB" id="A0A6A6JAC2"/>
<feature type="domain" description="Complex 1 LYR protein" evidence="2">
    <location>
        <begin position="17"/>
        <end position="73"/>
    </location>
</feature>
<evidence type="ECO:0000313" key="3">
    <source>
        <dbReference type="EMBL" id="KAF2272576.1"/>
    </source>
</evidence>
<feature type="non-terminal residue" evidence="3">
    <location>
        <position position="282"/>
    </location>
</feature>
<protein>
    <recommendedName>
        <fullName evidence="2">Complex 1 LYR protein domain-containing protein</fullName>
    </recommendedName>
</protein>
<dbReference type="Pfam" id="PF05347">
    <property type="entry name" value="Complex1_LYR"/>
    <property type="match status" value="1"/>
</dbReference>
<dbReference type="GeneID" id="54547937"/>
<dbReference type="OrthoDB" id="3925971at2759"/>
<dbReference type="EMBL" id="ML986519">
    <property type="protein sequence ID" value="KAF2272576.1"/>
    <property type="molecule type" value="Genomic_DNA"/>
</dbReference>
<reference evidence="3" key="1">
    <citation type="journal article" date="2020" name="Stud. Mycol.">
        <title>101 Dothideomycetes genomes: a test case for predicting lifestyles and emergence of pathogens.</title>
        <authorList>
            <person name="Haridas S."/>
            <person name="Albert R."/>
            <person name="Binder M."/>
            <person name="Bloem J."/>
            <person name="Labutti K."/>
            <person name="Salamov A."/>
            <person name="Andreopoulos B."/>
            <person name="Baker S."/>
            <person name="Barry K."/>
            <person name="Bills G."/>
            <person name="Bluhm B."/>
            <person name="Cannon C."/>
            <person name="Castanera R."/>
            <person name="Culley D."/>
            <person name="Daum C."/>
            <person name="Ezra D."/>
            <person name="Gonzalez J."/>
            <person name="Henrissat B."/>
            <person name="Kuo A."/>
            <person name="Liang C."/>
            <person name="Lipzen A."/>
            <person name="Lutzoni F."/>
            <person name="Magnuson J."/>
            <person name="Mondo S."/>
            <person name="Nolan M."/>
            <person name="Ohm R."/>
            <person name="Pangilinan J."/>
            <person name="Park H.-J."/>
            <person name="Ramirez L."/>
            <person name="Alfaro M."/>
            <person name="Sun H."/>
            <person name="Tritt A."/>
            <person name="Yoshinaga Y."/>
            <person name="Zwiers L.-H."/>
            <person name="Turgeon B."/>
            <person name="Goodwin S."/>
            <person name="Spatafora J."/>
            <person name="Crous P."/>
            <person name="Grigoriev I."/>
        </authorList>
    </citation>
    <scope>NUCLEOTIDE SEQUENCE</scope>
    <source>
        <strain evidence="3">CBS 379.55</strain>
    </source>
</reference>
<dbReference type="InterPro" id="IPR046896">
    <property type="entry name" value="Cup1-like_N"/>
</dbReference>
<proteinExistence type="predicted"/>
<dbReference type="Proteomes" id="UP000800097">
    <property type="component" value="Unassembled WGS sequence"/>
</dbReference>
<keyword evidence="4" id="KW-1185">Reference proteome</keyword>
<dbReference type="CDD" id="cd20273">
    <property type="entry name" value="Complex1_LYR_unchar"/>
    <property type="match status" value="1"/>
</dbReference>
<feature type="compositionally biased region" description="Pro residues" evidence="1">
    <location>
        <begin position="101"/>
        <end position="114"/>
    </location>
</feature>
<dbReference type="InterPro" id="IPR008011">
    <property type="entry name" value="Complex1_LYR_dom"/>
</dbReference>
<accession>A0A6A6JAC2</accession>